<dbReference type="InterPro" id="IPR050570">
    <property type="entry name" value="Cell_wall_metabolism_enzyme"/>
</dbReference>
<dbReference type="SUPFAM" id="SSF51261">
    <property type="entry name" value="Duplicated hybrid motif"/>
    <property type="match status" value="1"/>
</dbReference>
<evidence type="ECO:0000256" key="8">
    <source>
        <dbReference type="SAM" id="MobiDB-lite"/>
    </source>
</evidence>
<keyword evidence="12" id="KW-1185">Reference proteome</keyword>
<evidence type="ECO:0000256" key="2">
    <source>
        <dbReference type="ARBA" id="ARBA00004196"/>
    </source>
</evidence>
<feature type="domain" description="Csd3-like second N-terminal" evidence="10">
    <location>
        <begin position="164"/>
        <end position="279"/>
    </location>
</feature>
<proteinExistence type="predicted"/>
<accession>A0ABP6WH28</accession>
<name>A0ABP6WH28_9GAMM</name>
<comment type="subcellular location">
    <subcellularLocation>
        <location evidence="2">Cell envelope</location>
    </subcellularLocation>
</comment>
<dbReference type="InterPro" id="IPR011055">
    <property type="entry name" value="Dup_hybrid_motif"/>
</dbReference>
<dbReference type="PANTHER" id="PTHR21666">
    <property type="entry name" value="PEPTIDASE-RELATED"/>
    <property type="match status" value="1"/>
</dbReference>
<comment type="caution">
    <text evidence="11">The sequence shown here is derived from an EMBL/GenBank/DDBJ whole genome shotgun (WGS) entry which is preliminary data.</text>
</comment>
<evidence type="ECO:0000313" key="12">
    <source>
        <dbReference type="Proteomes" id="UP001500795"/>
    </source>
</evidence>
<feature type="region of interest" description="Disordered" evidence="8">
    <location>
        <begin position="39"/>
        <end position="66"/>
    </location>
</feature>
<keyword evidence="4" id="KW-0479">Metal-binding</keyword>
<evidence type="ECO:0000259" key="10">
    <source>
        <dbReference type="Pfam" id="PF19425"/>
    </source>
</evidence>
<feature type="domain" description="M23ase beta-sheet core" evidence="9">
    <location>
        <begin position="291"/>
        <end position="385"/>
    </location>
</feature>
<organism evidence="11 12">
    <name type="scientific">Zobellella aerophila</name>
    <dbReference type="NCBI Taxonomy" id="870480"/>
    <lineage>
        <taxon>Bacteria</taxon>
        <taxon>Pseudomonadati</taxon>
        <taxon>Pseudomonadota</taxon>
        <taxon>Gammaproteobacteria</taxon>
        <taxon>Aeromonadales</taxon>
        <taxon>Aeromonadaceae</taxon>
        <taxon>Zobellella</taxon>
    </lineage>
</organism>
<evidence type="ECO:0000256" key="4">
    <source>
        <dbReference type="ARBA" id="ARBA00022723"/>
    </source>
</evidence>
<dbReference type="PANTHER" id="PTHR21666:SF288">
    <property type="entry name" value="CELL DIVISION PROTEIN YTFB"/>
    <property type="match status" value="1"/>
</dbReference>
<dbReference type="Pfam" id="PF19425">
    <property type="entry name" value="Csd3_N2"/>
    <property type="match status" value="1"/>
</dbReference>
<reference evidence="12" key="1">
    <citation type="journal article" date="2019" name="Int. J. Syst. Evol. Microbiol.">
        <title>The Global Catalogue of Microorganisms (GCM) 10K type strain sequencing project: providing services to taxonomists for standard genome sequencing and annotation.</title>
        <authorList>
            <consortium name="The Broad Institute Genomics Platform"/>
            <consortium name="The Broad Institute Genome Sequencing Center for Infectious Disease"/>
            <person name="Wu L."/>
            <person name="Ma J."/>
        </authorList>
    </citation>
    <scope>NUCLEOTIDE SEQUENCE [LARGE SCALE GENOMIC DNA]</scope>
    <source>
        <strain evidence="12">JCM 17110</strain>
    </source>
</reference>
<evidence type="ECO:0000256" key="5">
    <source>
        <dbReference type="ARBA" id="ARBA00022801"/>
    </source>
</evidence>
<protein>
    <submittedName>
        <fullName evidence="11">Peptidoglycan DD-metalloendopeptidase family protein</fullName>
    </submittedName>
</protein>
<dbReference type="InterPro" id="IPR045834">
    <property type="entry name" value="Csd3_N2"/>
</dbReference>
<evidence type="ECO:0000256" key="7">
    <source>
        <dbReference type="ARBA" id="ARBA00023049"/>
    </source>
</evidence>
<gene>
    <name evidence="11" type="ORF">GCM10022394_34190</name>
</gene>
<dbReference type="EMBL" id="BAABCX010000008">
    <property type="protein sequence ID" value="GAA3551135.1"/>
    <property type="molecule type" value="Genomic_DNA"/>
</dbReference>
<dbReference type="Gene3D" id="2.70.70.10">
    <property type="entry name" value="Glucose Permease (Domain IIA)"/>
    <property type="match status" value="1"/>
</dbReference>
<evidence type="ECO:0000256" key="1">
    <source>
        <dbReference type="ARBA" id="ARBA00001947"/>
    </source>
</evidence>
<keyword evidence="3" id="KW-0645">Protease</keyword>
<comment type="cofactor">
    <cofactor evidence="1">
        <name>Zn(2+)</name>
        <dbReference type="ChEBI" id="CHEBI:29105"/>
    </cofactor>
</comment>
<dbReference type="Gene3D" id="3.10.450.350">
    <property type="match status" value="2"/>
</dbReference>
<keyword evidence="6" id="KW-0862">Zinc</keyword>
<evidence type="ECO:0000256" key="3">
    <source>
        <dbReference type="ARBA" id="ARBA00022670"/>
    </source>
</evidence>
<evidence type="ECO:0000256" key="6">
    <source>
        <dbReference type="ARBA" id="ARBA00022833"/>
    </source>
</evidence>
<evidence type="ECO:0000313" key="11">
    <source>
        <dbReference type="EMBL" id="GAA3551135.1"/>
    </source>
</evidence>
<dbReference type="CDD" id="cd12797">
    <property type="entry name" value="M23_peptidase"/>
    <property type="match status" value="1"/>
</dbReference>
<keyword evidence="7" id="KW-0482">Metalloprotease</keyword>
<evidence type="ECO:0000259" key="9">
    <source>
        <dbReference type="Pfam" id="PF01551"/>
    </source>
</evidence>
<dbReference type="Proteomes" id="UP001500795">
    <property type="component" value="Unassembled WGS sequence"/>
</dbReference>
<dbReference type="Pfam" id="PF01551">
    <property type="entry name" value="Peptidase_M23"/>
    <property type="match status" value="1"/>
</dbReference>
<sequence>MAVTKLFQLLPKGHKIAIGIVSGLMGLLLLLPDEADSIRQGSTTAHSPQIRQPTPTPAPQPAERPANTREISITIAPGDNLSTIFARQGLPSGLLHEIDLLGEPGDNLKKIHPGEQITLVYDADDRFAALIYPVDVAQTLEIRQTPQGLQSNMLTNELEQRIQHTQAEVSSNFWNAAAGAGLNPTQILHLAAMFAWDLDFALDIRTGDRFAVLFERSYKEGEAVADGPILAAEFVNQERIYQAVRHTDGNYYSPEGRAMRKSFLRAPVNFTHISSNFNPRRLHPVTGQIRAHNGIDYAARTGTPVMAAGNGVVLESGYSQFNGNYVVIRHDGTYLTKYLHLHKRMVKKGQRVKQEEQIGTVGATGRVTGPHLHYEFLVNGVHKDPKTVILPHAPVLPHAELVKFRPQAQRLLARLTQASDTMLVSNRPSE</sequence>
<keyword evidence="5" id="KW-0378">Hydrolase</keyword>
<dbReference type="InterPro" id="IPR016047">
    <property type="entry name" value="M23ase_b-sheet_dom"/>
</dbReference>